<feature type="compositionally biased region" description="Basic and acidic residues" evidence="1">
    <location>
        <begin position="368"/>
        <end position="384"/>
    </location>
</feature>
<gene>
    <name evidence="2" type="ORF">BCR34DRAFT_657170</name>
</gene>
<protein>
    <submittedName>
        <fullName evidence="2">Uncharacterized protein</fullName>
    </submittedName>
</protein>
<evidence type="ECO:0000313" key="3">
    <source>
        <dbReference type="Proteomes" id="UP000193144"/>
    </source>
</evidence>
<evidence type="ECO:0000256" key="1">
    <source>
        <dbReference type="SAM" id="MobiDB-lite"/>
    </source>
</evidence>
<feature type="compositionally biased region" description="Basic and acidic residues" evidence="1">
    <location>
        <begin position="329"/>
        <end position="340"/>
    </location>
</feature>
<name>A0A1Y2A7B3_9PLEO</name>
<dbReference type="EMBL" id="MCFA01000009">
    <property type="protein sequence ID" value="ORY17925.1"/>
    <property type="molecule type" value="Genomic_DNA"/>
</dbReference>
<feature type="compositionally biased region" description="Polar residues" evidence="1">
    <location>
        <begin position="542"/>
        <end position="558"/>
    </location>
</feature>
<feature type="compositionally biased region" description="Polar residues" evidence="1">
    <location>
        <begin position="468"/>
        <end position="490"/>
    </location>
</feature>
<feature type="compositionally biased region" description="Basic and acidic residues" evidence="1">
    <location>
        <begin position="26"/>
        <end position="43"/>
    </location>
</feature>
<feature type="region of interest" description="Disordered" evidence="1">
    <location>
        <begin position="626"/>
        <end position="651"/>
    </location>
</feature>
<feature type="region of interest" description="Disordered" evidence="1">
    <location>
        <begin position="585"/>
        <end position="606"/>
    </location>
</feature>
<feature type="region of interest" description="Disordered" evidence="1">
    <location>
        <begin position="26"/>
        <end position="49"/>
    </location>
</feature>
<feature type="region of interest" description="Disordered" evidence="1">
    <location>
        <begin position="448"/>
        <end position="558"/>
    </location>
</feature>
<accession>A0A1Y2A7B3</accession>
<proteinExistence type="predicted"/>
<dbReference type="AlphaFoldDB" id="A0A1Y2A7B3"/>
<organism evidence="2 3">
    <name type="scientific">Clohesyomyces aquaticus</name>
    <dbReference type="NCBI Taxonomy" id="1231657"/>
    <lineage>
        <taxon>Eukaryota</taxon>
        <taxon>Fungi</taxon>
        <taxon>Dikarya</taxon>
        <taxon>Ascomycota</taxon>
        <taxon>Pezizomycotina</taxon>
        <taxon>Dothideomycetes</taxon>
        <taxon>Pleosporomycetidae</taxon>
        <taxon>Pleosporales</taxon>
        <taxon>Lindgomycetaceae</taxon>
        <taxon>Clohesyomyces</taxon>
    </lineage>
</organism>
<dbReference type="OrthoDB" id="3793694at2759"/>
<feature type="compositionally biased region" description="Basic and acidic residues" evidence="1">
    <location>
        <begin position="302"/>
        <end position="317"/>
    </location>
</feature>
<feature type="compositionally biased region" description="Polar residues" evidence="1">
    <location>
        <begin position="390"/>
        <end position="402"/>
    </location>
</feature>
<evidence type="ECO:0000313" key="2">
    <source>
        <dbReference type="EMBL" id="ORY17925.1"/>
    </source>
</evidence>
<feature type="region of interest" description="Disordered" evidence="1">
    <location>
        <begin position="296"/>
        <end position="432"/>
    </location>
</feature>
<reference evidence="2 3" key="1">
    <citation type="submission" date="2016-07" db="EMBL/GenBank/DDBJ databases">
        <title>Pervasive Adenine N6-methylation of Active Genes in Fungi.</title>
        <authorList>
            <consortium name="DOE Joint Genome Institute"/>
            <person name="Mondo S.J."/>
            <person name="Dannebaum R.O."/>
            <person name="Kuo R.C."/>
            <person name="Labutti K."/>
            <person name="Haridas S."/>
            <person name="Kuo A."/>
            <person name="Salamov A."/>
            <person name="Ahrendt S.R."/>
            <person name="Lipzen A."/>
            <person name="Sullivan W."/>
            <person name="Andreopoulos W.B."/>
            <person name="Clum A."/>
            <person name="Lindquist E."/>
            <person name="Daum C."/>
            <person name="Ramamoorthy G.K."/>
            <person name="Gryganskyi A."/>
            <person name="Culley D."/>
            <person name="Magnuson J.K."/>
            <person name="James T.Y."/>
            <person name="O'Malley M.A."/>
            <person name="Stajich J.E."/>
            <person name="Spatafora J.W."/>
            <person name="Visel A."/>
            <person name="Grigoriev I.V."/>
        </authorList>
    </citation>
    <scope>NUCLEOTIDE SEQUENCE [LARGE SCALE GENOMIC DNA]</scope>
    <source>
        <strain evidence="2 3">CBS 115471</strain>
    </source>
</reference>
<sequence length="651" mass="70481">MNSNPTRSYPHQNLNRTMYPERLHPIMDGTPKEMPAKGKEDPPKQTWRRSFNDFSPVTIRMEGEWAPVGRKISKRALFHFAPALLNYLDDLEGDTIILPADSCSDNAAAAVINGILSTAEKGGRLDVWRAYHPVASIEMHRVFTLFGMKKEAEETLATLWDSVQKVELTGEDVQWIWYTFKENIFNKAKRTSSSWPRGPFWSHYSGEYIHAMLYQLVNLANENKLKSEVSSFIELHPRLEGLANARKDEYGMSGGYDRSKSRPIVRSAREAAMKKVLANSAKFKLETEKDRKAHHFAGLQWNERKPTPPPQENKDASNKAGDSGSSDFEDLKTQNAKRNDTTSLFIPEKSNSKSTKAGQSTQTKSPKKTTEDPAKPSLKLERAGKGLQMPNIQGQRTGSGSKQAVKKYGPFEYEVNEEPDDSKKGNENASQVPNVFGNILTSKTMFGTQTQVGTNKRSENNHPFGASGASSAGFQNRPSANPTQASNGGKTANVFGAASPSPGFQGPAFGAPKGLFGNAQTPTHPLPAAPSNAPNGFFGNAQKPTHSLPATPSNAPTGPSTLGPFGVPSNILTGPSNPFGFGGPGTAPATLTGPSNPFNFNARGTPNLSTAAGSPFSFQGIGTLGAVNPPVGQRRVARPKPRLGGGYGNRR</sequence>
<feature type="compositionally biased region" description="Polar residues" evidence="1">
    <location>
        <begin position="595"/>
        <end position="606"/>
    </location>
</feature>
<dbReference type="Proteomes" id="UP000193144">
    <property type="component" value="Unassembled WGS sequence"/>
</dbReference>
<keyword evidence="3" id="KW-1185">Reference proteome</keyword>
<comment type="caution">
    <text evidence="2">The sequence shown here is derived from an EMBL/GenBank/DDBJ whole genome shotgun (WGS) entry which is preliminary data.</text>
</comment>